<dbReference type="AlphaFoldDB" id="A0A7T8GPT9"/>
<proteinExistence type="predicted"/>
<accession>A0A7T8GPT9</accession>
<dbReference type="OrthoDB" id="283575at2759"/>
<feature type="repeat" description="ANK" evidence="3">
    <location>
        <begin position="53"/>
        <end position="85"/>
    </location>
</feature>
<evidence type="ECO:0000256" key="2">
    <source>
        <dbReference type="ARBA" id="ARBA00023043"/>
    </source>
</evidence>
<feature type="repeat" description="ANK" evidence="3">
    <location>
        <begin position="120"/>
        <end position="152"/>
    </location>
</feature>
<keyword evidence="2 3" id="KW-0040">ANK repeat</keyword>
<keyword evidence="1" id="KW-0677">Repeat</keyword>
<dbReference type="SMART" id="SM00248">
    <property type="entry name" value="ANK"/>
    <property type="match status" value="5"/>
</dbReference>
<dbReference type="EMBL" id="CP045907">
    <property type="protein sequence ID" value="QQP35271.1"/>
    <property type="molecule type" value="Genomic_DNA"/>
</dbReference>
<dbReference type="Gene3D" id="1.25.40.20">
    <property type="entry name" value="Ankyrin repeat-containing domain"/>
    <property type="match status" value="1"/>
</dbReference>
<evidence type="ECO:0000313" key="4">
    <source>
        <dbReference type="EMBL" id="QQP35271.1"/>
    </source>
</evidence>
<dbReference type="InterPro" id="IPR002110">
    <property type="entry name" value="Ankyrin_rpt"/>
</dbReference>
<evidence type="ECO:0000256" key="1">
    <source>
        <dbReference type="ARBA" id="ARBA00022737"/>
    </source>
</evidence>
<dbReference type="PROSITE" id="PS50088">
    <property type="entry name" value="ANK_REPEAT"/>
    <property type="match status" value="3"/>
</dbReference>
<gene>
    <name evidence="4" type="ORF">FKW44_023442</name>
</gene>
<protein>
    <submittedName>
        <fullName evidence="4">Neurogenic locus Notch proteinlike</fullName>
    </submittedName>
</protein>
<reference evidence="5" key="1">
    <citation type="submission" date="2021-01" db="EMBL/GenBank/DDBJ databases">
        <title>Caligus Genome Assembly.</title>
        <authorList>
            <person name="Gallardo-Escarate C."/>
        </authorList>
    </citation>
    <scope>NUCLEOTIDE SEQUENCE [LARGE SCALE GENOMIC DNA]</scope>
</reference>
<evidence type="ECO:0000313" key="5">
    <source>
        <dbReference type="Proteomes" id="UP000595437"/>
    </source>
</evidence>
<keyword evidence="5" id="KW-1185">Reference proteome</keyword>
<sequence>MGMTPLMIASVRGGGLDTGIDIDALEDEGDGSPAIIADLINQGANLASQMDKSGESPLHLAARFARADAAKKLLDAGADANAEDFTGRTPLHSAIAADAQGVFQILLRNRATNLNAKAYDGTTPLILAARLAIEGMVEDLITAEVDINGADDNGKTALHWASAVNNVEAVNVLLANGANRDAQDTKDETPLFLAAGKAPTRPPAYSWITVPTEKSKTTWIDCLSQLPWRNFIMTSSLF</sequence>
<name>A0A7T8GPT9_CALRO</name>
<dbReference type="PANTHER" id="PTHR24173">
    <property type="entry name" value="ANKYRIN REPEAT CONTAINING"/>
    <property type="match status" value="1"/>
</dbReference>
<feature type="repeat" description="ANK" evidence="3">
    <location>
        <begin position="153"/>
        <end position="185"/>
    </location>
</feature>
<dbReference type="InterPro" id="IPR036770">
    <property type="entry name" value="Ankyrin_rpt-contain_sf"/>
</dbReference>
<dbReference type="Pfam" id="PF13857">
    <property type="entry name" value="Ank_5"/>
    <property type="match status" value="1"/>
</dbReference>
<dbReference type="PANTHER" id="PTHR24173:SF74">
    <property type="entry name" value="ANKYRIN REPEAT DOMAIN-CONTAINING PROTEIN 16"/>
    <property type="match status" value="1"/>
</dbReference>
<dbReference type="PROSITE" id="PS50297">
    <property type="entry name" value="ANK_REP_REGION"/>
    <property type="match status" value="2"/>
</dbReference>
<dbReference type="SUPFAM" id="SSF48403">
    <property type="entry name" value="Ankyrin repeat"/>
    <property type="match status" value="1"/>
</dbReference>
<dbReference type="Pfam" id="PF12796">
    <property type="entry name" value="Ank_2"/>
    <property type="match status" value="1"/>
</dbReference>
<evidence type="ECO:0000256" key="3">
    <source>
        <dbReference type="PROSITE-ProRule" id="PRU00023"/>
    </source>
</evidence>
<dbReference type="Proteomes" id="UP000595437">
    <property type="component" value="Chromosome 18"/>
</dbReference>
<organism evidence="4 5">
    <name type="scientific">Caligus rogercresseyi</name>
    <name type="common">Sea louse</name>
    <dbReference type="NCBI Taxonomy" id="217165"/>
    <lineage>
        <taxon>Eukaryota</taxon>
        <taxon>Metazoa</taxon>
        <taxon>Ecdysozoa</taxon>
        <taxon>Arthropoda</taxon>
        <taxon>Crustacea</taxon>
        <taxon>Multicrustacea</taxon>
        <taxon>Hexanauplia</taxon>
        <taxon>Copepoda</taxon>
        <taxon>Siphonostomatoida</taxon>
        <taxon>Caligidae</taxon>
        <taxon>Caligus</taxon>
    </lineage>
</organism>